<dbReference type="PANTHER" id="PTHR12215">
    <property type="entry name" value="PHOSPHOPANTETHEINE TRANSFERASE"/>
    <property type="match status" value="1"/>
</dbReference>
<comment type="catalytic activity">
    <reaction evidence="8">
        <text>apo-[ACP] + acetyl-CoA = acetyl-[ACP] + adenosine 3',5'-bisphosphate + H(+)</text>
        <dbReference type="Rhea" id="RHEA:46564"/>
        <dbReference type="Rhea" id="RHEA-COMP:9621"/>
        <dbReference type="Rhea" id="RHEA-COMP:9690"/>
        <dbReference type="ChEBI" id="CHEBI:15378"/>
        <dbReference type="ChEBI" id="CHEBI:29999"/>
        <dbReference type="ChEBI" id="CHEBI:57288"/>
        <dbReference type="ChEBI" id="CHEBI:58343"/>
        <dbReference type="ChEBI" id="CHEBI:78446"/>
    </reaction>
    <physiologicalReaction direction="left-to-right" evidence="8">
        <dbReference type="Rhea" id="RHEA:46565"/>
    </physiologicalReaction>
</comment>
<evidence type="ECO:0000256" key="2">
    <source>
        <dbReference type="ARBA" id="ARBA00013172"/>
    </source>
</evidence>
<dbReference type="EC" id="2.7.8.7" evidence="2"/>
<protein>
    <recommendedName>
        <fullName evidence="3">L-aminoadipate-semialdehyde dehydrogenase-phosphopantetheinyl transferase</fullName>
        <ecNumber evidence="2">2.7.8.7</ecNumber>
    </recommendedName>
    <alternativeName>
        <fullName evidence="5">4'-phosphopantetheinyl transferase</fullName>
    </alternativeName>
    <alternativeName>
        <fullName evidence="6">Alpha-aminoadipic semialdehyde dehydrogenase-phosphopantetheinyl transferase</fullName>
    </alternativeName>
</protein>
<evidence type="ECO:0000256" key="3">
    <source>
        <dbReference type="ARBA" id="ARBA00016301"/>
    </source>
</evidence>
<gene>
    <name evidence="10" type="ORF">OKIOD_LOCUS11609</name>
</gene>
<evidence type="ECO:0000313" key="11">
    <source>
        <dbReference type="Proteomes" id="UP001158576"/>
    </source>
</evidence>
<evidence type="ECO:0000256" key="8">
    <source>
        <dbReference type="ARBA" id="ARBA00048794"/>
    </source>
</evidence>
<evidence type="ECO:0000256" key="7">
    <source>
        <dbReference type="ARBA" id="ARBA00048641"/>
    </source>
</evidence>
<accession>A0ABN7SWJ7</accession>
<dbReference type="SUPFAM" id="SSF56214">
    <property type="entry name" value="4'-phosphopantetheinyl transferase"/>
    <property type="match status" value="2"/>
</dbReference>
<feature type="domain" description="4'-phosphopantetheinyl transferase" evidence="9">
    <location>
        <begin position="108"/>
        <end position="187"/>
    </location>
</feature>
<name>A0ABN7SWJ7_OIKDI</name>
<evidence type="ECO:0000256" key="4">
    <source>
        <dbReference type="ARBA" id="ARBA00022679"/>
    </source>
</evidence>
<keyword evidence="11" id="KW-1185">Reference proteome</keyword>
<evidence type="ECO:0000256" key="6">
    <source>
        <dbReference type="ARBA" id="ARBA00033443"/>
    </source>
</evidence>
<evidence type="ECO:0000256" key="5">
    <source>
        <dbReference type="ARBA" id="ARBA00030484"/>
    </source>
</evidence>
<evidence type="ECO:0000259" key="9">
    <source>
        <dbReference type="Pfam" id="PF01648"/>
    </source>
</evidence>
<comment type="similarity">
    <text evidence="1">Belongs to the P-Pant transferase superfamily. AcpS family.</text>
</comment>
<keyword evidence="4" id="KW-0808">Transferase</keyword>
<evidence type="ECO:0000256" key="1">
    <source>
        <dbReference type="ARBA" id="ARBA00006195"/>
    </source>
</evidence>
<sequence>MSLLRFYLLAEKSIRPLLLSSLQKQEQKYCLEISEENAQLRRILGRLSLYYSSKVILGKIPSEENVRFGENGKPIVDGLSISVSHAATTGEHQICVCTASTDSGAEYGIDIALRNKPISWKSSPEKFITKLRLNKSMGTSNEWDQIMAKNNVEAQLNEFYRFWAVKESVLKATGAGASAMRPSRIDIFTETEHPFDLGGDLHLDVTIFLIGRCFIFKLNGTRESEKK</sequence>
<dbReference type="Proteomes" id="UP001158576">
    <property type="component" value="Chromosome 1"/>
</dbReference>
<dbReference type="EMBL" id="OU015566">
    <property type="protein sequence ID" value="CAG5106439.1"/>
    <property type="molecule type" value="Genomic_DNA"/>
</dbReference>
<dbReference type="InterPro" id="IPR037143">
    <property type="entry name" value="4-PPantetheinyl_Trfase_dom_sf"/>
</dbReference>
<evidence type="ECO:0000313" key="10">
    <source>
        <dbReference type="EMBL" id="CAG5106439.1"/>
    </source>
</evidence>
<proteinExistence type="inferred from homology"/>
<reference evidence="10 11" key="1">
    <citation type="submission" date="2021-04" db="EMBL/GenBank/DDBJ databases">
        <authorList>
            <person name="Bliznina A."/>
        </authorList>
    </citation>
    <scope>NUCLEOTIDE SEQUENCE [LARGE SCALE GENOMIC DNA]</scope>
</reference>
<organism evidence="10 11">
    <name type="scientific">Oikopleura dioica</name>
    <name type="common">Tunicate</name>
    <dbReference type="NCBI Taxonomy" id="34765"/>
    <lineage>
        <taxon>Eukaryota</taxon>
        <taxon>Metazoa</taxon>
        <taxon>Chordata</taxon>
        <taxon>Tunicata</taxon>
        <taxon>Appendicularia</taxon>
        <taxon>Copelata</taxon>
        <taxon>Oikopleuridae</taxon>
        <taxon>Oikopleura</taxon>
    </lineage>
</organism>
<comment type="catalytic activity">
    <reaction evidence="7">
        <text>apo-[ACP] + CoA = holo-[ACP] + adenosine 3',5'-bisphosphate + H(+)</text>
        <dbReference type="Rhea" id="RHEA:12068"/>
        <dbReference type="Rhea" id="RHEA-COMP:9685"/>
        <dbReference type="Rhea" id="RHEA-COMP:9690"/>
        <dbReference type="ChEBI" id="CHEBI:15378"/>
        <dbReference type="ChEBI" id="CHEBI:29999"/>
        <dbReference type="ChEBI" id="CHEBI:57287"/>
        <dbReference type="ChEBI" id="CHEBI:58343"/>
        <dbReference type="ChEBI" id="CHEBI:64479"/>
        <dbReference type="EC" id="2.7.8.7"/>
    </reaction>
    <physiologicalReaction direction="left-to-right" evidence="7">
        <dbReference type="Rhea" id="RHEA:12069"/>
    </physiologicalReaction>
</comment>
<dbReference type="PANTHER" id="PTHR12215:SF10">
    <property type="entry name" value="L-AMINOADIPATE-SEMIALDEHYDE DEHYDROGENASE-PHOSPHOPANTETHEINYL TRANSFERASE"/>
    <property type="match status" value="1"/>
</dbReference>
<dbReference type="Pfam" id="PF01648">
    <property type="entry name" value="ACPS"/>
    <property type="match status" value="1"/>
</dbReference>
<dbReference type="Gene3D" id="3.90.470.20">
    <property type="entry name" value="4'-phosphopantetheinyl transferase domain"/>
    <property type="match status" value="2"/>
</dbReference>
<dbReference type="InterPro" id="IPR008278">
    <property type="entry name" value="4-PPantetheinyl_Trfase_dom"/>
</dbReference>
<dbReference type="InterPro" id="IPR050559">
    <property type="entry name" value="P-Pant_transferase_sf"/>
</dbReference>